<evidence type="ECO:0000313" key="1">
    <source>
        <dbReference type="EMBL" id="CAB4533425.1"/>
    </source>
</evidence>
<dbReference type="EMBL" id="CAEZSD010000061">
    <property type="protein sequence ID" value="CAB4533425.1"/>
    <property type="molecule type" value="Genomic_DNA"/>
</dbReference>
<organism evidence="1">
    <name type="scientific">freshwater metagenome</name>
    <dbReference type="NCBI Taxonomy" id="449393"/>
    <lineage>
        <taxon>unclassified sequences</taxon>
        <taxon>metagenomes</taxon>
        <taxon>ecological metagenomes</taxon>
    </lineage>
</organism>
<dbReference type="AlphaFoldDB" id="A0A6J6B3K3"/>
<sequence>MSPSSSNLTIVVRERPKTRVRALSILSPSTPSGTLSVRNSRDISAYLTGVIGGIFRTVNTKAKNAAMTIAESAQLNTGQ</sequence>
<name>A0A6J6B3K3_9ZZZZ</name>
<accession>A0A6J6B3K3</accession>
<protein>
    <submittedName>
        <fullName evidence="1">Unannotated protein</fullName>
    </submittedName>
</protein>
<proteinExistence type="predicted"/>
<reference evidence="1" key="1">
    <citation type="submission" date="2020-05" db="EMBL/GenBank/DDBJ databases">
        <authorList>
            <person name="Chiriac C."/>
            <person name="Salcher M."/>
            <person name="Ghai R."/>
            <person name="Kavagutti S V."/>
        </authorList>
    </citation>
    <scope>NUCLEOTIDE SEQUENCE</scope>
</reference>
<gene>
    <name evidence="1" type="ORF">UFOPK1399_00613</name>
</gene>